<feature type="transmembrane region" description="Helical" evidence="7">
    <location>
        <begin position="436"/>
        <end position="458"/>
    </location>
</feature>
<dbReference type="InterPro" id="IPR003834">
    <property type="entry name" value="Cyt_c_assmbl_TM_dom"/>
</dbReference>
<organism evidence="9 10">
    <name type="scientific">Wenzhouxiangella sediminis</name>
    <dbReference type="NCBI Taxonomy" id="1792836"/>
    <lineage>
        <taxon>Bacteria</taxon>
        <taxon>Pseudomonadati</taxon>
        <taxon>Pseudomonadota</taxon>
        <taxon>Gammaproteobacteria</taxon>
        <taxon>Chromatiales</taxon>
        <taxon>Wenzhouxiangellaceae</taxon>
        <taxon>Wenzhouxiangella</taxon>
    </lineage>
</organism>
<evidence type="ECO:0000256" key="1">
    <source>
        <dbReference type="ARBA" id="ARBA00004651"/>
    </source>
</evidence>
<feature type="domain" description="Thioredoxin" evidence="8">
    <location>
        <begin position="612"/>
        <end position="752"/>
    </location>
</feature>
<keyword evidence="4" id="KW-0201">Cytochrome c-type biogenesis</keyword>
<dbReference type="PROSITE" id="PS51352">
    <property type="entry name" value="THIOREDOXIN_2"/>
    <property type="match status" value="1"/>
</dbReference>
<evidence type="ECO:0000256" key="5">
    <source>
        <dbReference type="ARBA" id="ARBA00022989"/>
    </source>
</evidence>
<feature type="transmembrane region" description="Helical" evidence="7">
    <location>
        <begin position="607"/>
        <end position="627"/>
    </location>
</feature>
<evidence type="ECO:0000256" key="7">
    <source>
        <dbReference type="SAM" id="Phobius"/>
    </source>
</evidence>
<dbReference type="EMBL" id="QUZK01000015">
    <property type="protein sequence ID" value="RFF31840.1"/>
    <property type="molecule type" value="Genomic_DNA"/>
</dbReference>
<feature type="transmembrane region" description="Helical" evidence="7">
    <location>
        <begin position="355"/>
        <end position="379"/>
    </location>
</feature>
<protein>
    <submittedName>
        <fullName evidence="9">Thiol:disulfide interchange protein</fullName>
    </submittedName>
</protein>
<evidence type="ECO:0000313" key="10">
    <source>
        <dbReference type="Proteomes" id="UP000260351"/>
    </source>
</evidence>
<dbReference type="InterPro" id="IPR035671">
    <property type="entry name" value="DsbD_gamma"/>
</dbReference>
<dbReference type="SUPFAM" id="SSF52833">
    <property type="entry name" value="Thioredoxin-like"/>
    <property type="match status" value="1"/>
</dbReference>
<evidence type="ECO:0000256" key="6">
    <source>
        <dbReference type="ARBA" id="ARBA00023136"/>
    </source>
</evidence>
<keyword evidence="5 7" id="KW-1133">Transmembrane helix</keyword>
<feature type="transmembrane region" description="Helical" evidence="7">
    <location>
        <begin position="479"/>
        <end position="506"/>
    </location>
</feature>
<evidence type="ECO:0000256" key="3">
    <source>
        <dbReference type="ARBA" id="ARBA00022692"/>
    </source>
</evidence>
<dbReference type="Proteomes" id="UP000260351">
    <property type="component" value="Unassembled WGS sequence"/>
</dbReference>
<evidence type="ECO:0000256" key="2">
    <source>
        <dbReference type="ARBA" id="ARBA00022475"/>
    </source>
</evidence>
<comment type="subcellular location">
    <subcellularLocation>
        <location evidence="1">Cell membrane</location>
        <topology evidence="1">Multi-pass membrane protein</topology>
    </subcellularLocation>
</comment>
<evidence type="ECO:0000259" key="8">
    <source>
        <dbReference type="PROSITE" id="PS51352"/>
    </source>
</evidence>
<dbReference type="PANTHER" id="PTHR32234:SF3">
    <property type="entry name" value="SUPPRESSION OF COPPER SENSITIVITY PROTEIN"/>
    <property type="match status" value="1"/>
</dbReference>
<dbReference type="Pfam" id="PF11412">
    <property type="entry name" value="DsbD_N"/>
    <property type="match status" value="1"/>
</dbReference>
<feature type="transmembrane region" description="Helical" evidence="7">
    <location>
        <begin position="63"/>
        <end position="82"/>
    </location>
</feature>
<comment type="caution">
    <text evidence="9">The sequence shown here is derived from an EMBL/GenBank/DDBJ whole genome shotgun (WGS) entry which is preliminary data.</text>
</comment>
<dbReference type="InterPro" id="IPR036249">
    <property type="entry name" value="Thioredoxin-like_sf"/>
</dbReference>
<keyword evidence="10" id="KW-1185">Reference proteome</keyword>
<keyword evidence="6 7" id="KW-0472">Membrane</keyword>
<name>A0A3E1KB94_9GAMM</name>
<feature type="transmembrane region" description="Helical" evidence="7">
    <location>
        <begin position="553"/>
        <end position="571"/>
    </location>
</feature>
<gene>
    <name evidence="9" type="ORF">DZC52_03415</name>
</gene>
<accession>A0A3E1KB94</accession>
<reference evidence="9 10" key="1">
    <citation type="submission" date="2018-08" db="EMBL/GenBank/DDBJ databases">
        <title>Wenzhouxiangella salilacus sp. nov., a novel bacterium isolated from a saline lake in Xinjiang Province, China.</title>
        <authorList>
            <person name="Han S."/>
        </authorList>
    </citation>
    <scope>NUCLEOTIDE SEQUENCE [LARGE SCALE GENOMIC DNA]</scope>
    <source>
        <strain evidence="9 10">XDB06</strain>
    </source>
</reference>
<dbReference type="Pfam" id="PF13899">
    <property type="entry name" value="Thioredoxin_7"/>
    <property type="match status" value="1"/>
</dbReference>
<dbReference type="GO" id="GO:0005886">
    <property type="term" value="C:plasma membrane"/>
    <property type="evidence" value="ECO:0007669"/>
    <property type="project" value="UniProtKB-SubCell"/>
</dbReference>
<evidence type="ECO:0000256" key="4">
    <source>
        <dbReference type="ARBA" id="ARBA00022748"/>
    </source>
</evidence>
<feature type="transmembrane region" description="Helical" evidence="7">
    <location>
        <begin position="512"/>
        <end position="532"/>
    </location>
</feature>
<dbReference type="OrthoDB" id="9811036at2"/>
<dbReference type="PANTHER" id="PTHR32234">
    <property type="entry name" value="THIOL:DISULFIDE INTERCHANGE PROTEIN DSBD"/>
    <property type="match status" value="1"/>
</dbReference>
<keyword evidence="2" id="KW-1003">Cell membrane</keyword>
<sequence length="752" mass="80158">MHGRVHAQRLQYGAPCITRKPHRIFRLRCGSCIPAATVSHTLATLCERSGQVQTTMLDRMRKLGFVFSMSIMPLLVLAEPLAEPGPVQRPHIEVELVSEVEHVQPGEPFRVGLRMLPDAHWHTYWKNPGDSGLTTEMEWTLPEGAGASGIAWPYPERVPMGHLVNYGYGGEHLLPVTITPPEDLAPGEEFPIAVAAEWLVCEEICIPGDAELSMTLPVRAGAAPKNDSVADLFARADERRPEIVDWPARFDTSGGQLAVQVESDELPTDAEWTVFVGAENIVDHARPAETAQLEGVLQAGQPLSPYLGEIPDAMPVVFVDDRTGRAFEVTATPGSLQSTGAAAASAGPTEPPIGWGLALLLALAGGVLLNLMPCVFPVLSIKAMSFVAGAGQDQRAHGLAYTAGVVLSFAVLAGVLLALRAGGEAIGWGFQLQSPWVVGVLAYVLFALGLSLSGLFAFGNRLMGAGQQLTEREGVSGSFFTGVLACIVASPCTAPFMGTALGAAVLMPWPTAMSIFLALGFGLALPMLVLSFSPALARRLPKPGPWMETFKQLMAFPLYLAVVWLLWVLGRQVGADGLAAVLGGMVVLAFVLWLGGRKSRGATMNSIRHVALALGAVAAVAALGAGVRMQQSPGDVENAWWEDYSAARLAELRGDPERAVLVNMTADWCITCKVNEGVALNTDAVREALEAHEVVYMKGDWTRRDEAITAYLSEFGRNGVPLYVLYPHDGGEPTVLPQVLSPGLVVGAIESL</sequence>
<dbReference type="CDD" id="cd02953">
    <property type="entry name" value="DsbDgamma"/>
    <property type="match status" value="1"/>
</dbReference>
<dbReference type="GO" id="GO:0045454">
    <property type="term" value="P:cell redox homeostasis"/>
    <property type="evidence" value="ECO:0007669"/>
    <property type="project" value="TreeGrafter"/>
</dbReference>
<dbReference type="Gene3D" id="3.40.30.10">
    <property type="entry name" value="Glutaredoxin"/>
    <property type="match status" value="1"/>
</dbReference>
<evidence type="ECO:0000313" key="9">
    <source>
        <dbReference type="EMBL" id="RFF31840.1"/>
    </source>
</evidence>
<dbReference type="InterPro" id="IPR028250">
    <property type="entry name" value="DsbDN"/>
</dbReference>
<dbReference type="InterPro" id="IPR013766">
    <property type="entry name" value="Thioredoxin_domain"/>
</dbReference>
<dbReference type="AlphaFoldDB" id="A0A3E1KB94"/>
<feature type="transmembrane region" description="Helical" evidence="7">
    <location>
        <begin position="577"/>
        <end position="595"/>
    </location>
</feature>
<proteinExistence type="predicted"/>
<dbReference type="GO" id="GO:0015035">
    <property type="term" value="F:protein-disulfide reductase activity"/>
    <property type="evidence" value="ECO:0007669"/>
    <property type="project" value="TreeGrafter"/>
</dbReference>
<dbReference type="Pfam" id="PF02683">
    <property type="entry name" value="DsbD_TM"/>
    <property type="match status" value="1"/>
</dbReference>
<dbReference type="GO" id="GO:0017004">
    <property type="term" value="P:cytochrome complex assembly"/>
    <property type="evidence" value="ECO:0007669"/>
    <property type="project" value="UniProtKB-KW"/>
</dbReference>
<feature type="transmembrane region" description="Helical" evidence="7">
    <location>
        <begin position="399"/>
        <end position="421"/>
    </location>
</feature>
<keyword evidence="3 7" id="KW-0812">Transmembrane</keyword>